<dbReference type="GO" id="GO:0007528">
    <property type="term" value="P:neuromuscular junction development"/>
    <property type="evidence" value="ECO:0007669"/>
    <property type="project" value="TreeGrafter"/>
</dbReference>
<dbReference type="PANTHER" id="PTHR46333:SF3">
    <property type="entry name" value="KYPHOSCOLIOSIS PEPTIDASE"/>
    <property type="match status" value="1"/>
</dbReference>
<protein>
    <recommendedName>
        <fullName evidence="1">KY-like immunoglobulin-like domain-containing protein</fullName>
    </recommendedName>
</protein>
<feature type="domain" description="KY-like immunoglobulin-like" evidence="1">
    <location>
        <begin position="125"/>
        <end position="240"/>
    </location>
</feature>
<proteinExistence type="predicted"/>
<dbReference type="SUPFAM" id="SSF54001">
    <property type="entry name" value="Cysteine proteinases"/>
    <property type="match status" value="1"/>
</dbReference>
<comment type="caution">
    <text evidence="2">The sequence shown here is derived from an EMBL/GenBank/DDBJ whole genome shotgun (WGS) entry which is preliminary data.</text>
</comment>
<feature type="domain" description="KY-like immunoglobulin-like" evidence="1">
    <location>
        <begin position="257"/>
        <end position="365"/>
    </location>
</feature>
<reference evidence="2 3" key="1">
    <citation type="journal article" date="2018" name="Nat. Ecol. Evol.">
        <title>Shark genomes provide insights into elasmobranch evolution and the origin of vertebrates.</title>
        <authorList>
            <person name="Hara Y"/>
            <person name="Yamaguchi K"/>
            <person name="Onimaru K"/>
            <person name="Kadota M"/>
            <person name="Koyanagi M"/>
            <person name="Keeley SD"/>
            <person name="Tatsumi K"/>
            <person name="Tanaka K"/>
            <person name="Motone F"/>
            <person name="Kageyama Y"/>
            <person name="Nozu R"/>
            <person name="Adachi N"/>
            <person name="Nishimura O"/>
            <person name="Nakagawa R"/>
            <person name="Tanegashima C"/>
            <person name="Kiyatake I"/>
            <person name="Matsumoto R"/>
            <person name="Murakumo K"/>
            <person name="Nishida K"/>
            <person name="Terakita A"/>
            <person name="Kuratani S"/>
            <person name="Sato K"/>
            <person name="Hyodo S Kuraku.S."/>
        </authorList>
    </citation>
    <scope>NUCLEOTIDE SEQUENCE [LARGE SCALE GENOMIC DNA]</scope>
</reference>
<evidence type="ECO:0000313" key="2">
    <source>
        <dbReference type="EMBL" id="GCC33916.1"/>
    </source>
</evidence>
<keyword evidence="3" id="KW-1185">Reference proteome</keyword>
<evidence type="ECO:0000313" key="3">
    <source>
        <dbReference type="Proteomes" id="UP000287033"/>
    </source>
</evidence>
<accession>A0A401SU82</accession>
<dbReference type="GO" id="GO:0005737">
    <property type="term" value="C:cytoplasm"/>
    <property type="evidence" value="ECO:0007669"/>
    <property type="project" value="TreeGrafter"/>
</dbReference>
<organism evidence="2 3">
    <name type="scientific">Chiloscyllium punctatum</name>
    <name type="common">Brownbanded bambooshark</name>
    <name type="synonym">Hemiscyllium punctatum</name>
    <dbReference type="NCBI Taxonomy" id="137246"/>
    <lineage>
        <taxon>Eukaryota</taxon>
        <taxon>Metazoa</taxon>
        <taxon>Chordata</taxon>
        <taxon>Craniata</taxon>
        <taxon>Vertebrata</taxon>
        <taxon>Chondrichthyes</taxon>
        <taxon>Elasmobranchii</taxon>
        <taxon>Galeomorphii</taxon>
        <taxon>Galeoidea</taxon>
        <taxon>Orectolobiformes</taxon>
        <taxon>Hemiscylliidae</taxon>
        <taxon>Chiloscyllium</taxon>
    </lineage>
</organism>
<sequence>MIIASLVCSTVLDLVEPQSLLALQSHSAPLLDVKCTIIEGYSKGYNYDVGKKFTGEADHAWNAVFLDGKWHLLDSTWGAGHVNDTCSKFTFKYVEFYFLTHPTLFINNHFPNDEKWQLISPKIPLKIFENMVFRTGEFYDIGLTYIHPEVQVVPTVNGRVIINVEGLYPTYFIFNLDGKKDCGILTITKYGMKLEVLPQKAGEFRLKIYAKLFDSKEETYSFICGYLVKCDFIEENFKLPKVFHNPLGPSWITENKGLLKPSHPEPIIYCDDGSCRIRFMLNRDLSFTSKLSCDEVKLSEEVMRNHVFKTQHGNWVEFQIHLPAAGLYVFAIFSKEKARRSPTHDHVCEYFIFCRDQNVHWPSFPKVFSSWTDGCELIEPLSGVLPRNEMVTFKLKIPHVRKVQVYGKSPCPLTMSKDGYWEGRCYTQDSKFLSVGVSDKMFDTKFTFALQYEIEDS</sequence>
<name>A0A401SU82_CHIPU</name>
<dbReference type="EMBL" id="BEZZ01000552">
    <property type="protein sequence ID" value="GCC33916.1"/>
    <property type="molecule type" value="Genomic_DNA"/>
</dbReference>
<dbReference type="InterPro" id="IPR056564">
    <property type="entry name" value="Ig-like_KY"/>
</dbReference>
<dbReference type="OMA" id="WFTERQG"/>
<dbReference type="STRING" id="137246.A0A401SU82"/>
<dbReference type="GO" id="GO:0007517">
    <property type="term" value="P:muscle organ development"/>
    <property type="evidence" value="ECO:0007669"/>
    <property type="project" value="TreeGrafter"/>
</dbReference>
<gene>
    <name evidence="2" type="ORF">chiPu_0012387</name>
</gene>
<dbReference type="AlphaFoldDB" id="A0A401SU82"/>
<dbReference type="InterPro" id="IPR038765">
    <property type="entry name" value="Papain-like_cys_pep_sf"/>
</dbReference>
<dbReference type="Pfam" id="PF23265">
    <property type="entry name" value="Ig-like_KY"/>
    <property type="match status" value="2"/>
</dbReference>
<dbReference type="Proteomes" id="UP000287033">
    <property type="component" value="Unassembled WGS sequence"/>
</dbReference>
<dbReference type="PANTHER" id="PTHR46333">
    <property type="entry name" value="CYTOKINESIS PROTEIN 3"/>
    <property type="match status" value="1"/>
</dbReference>
<dbReference type="InterPro" id="IPR052557">
    <property type="entry name" value="CAP/Cytokinesis_protein"/>
</dbReference>
<dbReference type="OrthoDB" id="6129702at2759"/>
<evidence type="ECO:0000259" key="1">
    <source>
        <dbReference type="Pfam" id="PF23265"/>
    </source>
</evidence>